<name>A0A8J4UJ38_CLAMG</name>
<evidence type="ECO:0000313" key="1">
    <source>
        <dbReference type="EMBL" id="KAF5898812.1"/>
    </source>
</evidence>
<protein>
    <submittedName>
        <fullName evidence="1">Putative nuclease HARBI1</fullName>
    </submittedName>
</protein>
<gene>
    <name evidence="1" type="ORF">DAT39_011484</name>
</gene>
<dbReference type="OrthoDB" id="8928178at2759"/>
<keyword evidence="2" id="KW-1185">Reference proteome</keyword>
<dbReference type="Proteomes" id="UP000727407">
    <property type="component" value="Unassembled WGS sequence"/>
</dbReference>
<reference evidence="1" key="1">
    <citation type="submission" date="2020-07" db="EMBL/GenBank/DDBJ databases">
        <title>Clarias magur genome sequencing, assembly and annotation.</title>
        <authorList>
            <person name="Kushwaha B."/>
            <person name="Kumar R."/>
            <person name="Das P."/>
            <person name="Joshi C.G."/>
            <person name="Kumar D."/>
            <person name="Nagpure N.S."/>
            <person name="Pandey M."/>
            <person name="Agarwal S."/>
            <person name="Srivastava S."/>
            <person name="Singh M."/>
            <person name="Sahoo L."/>
            <person name="Jayasankar P."/>
            <person name="Meher P.K."/>
            <person name="Koringa P.G."/>
            <person name="Iquebal M.A."/>
            <person name="Das S.P."/>
            <person name="Bit A."/>
            <person name="Patnaik S."/>
            <person name="Patel N."/>
            <person name="Shah T.M."/>
            <person name="Hinsu A."/>
            <person name="Jena J.K."/>
        </authorList>
    </citation>
    <scope>NUCLEOTIDE SEQUENCE</scope>
    <source>
        <strain evidence="1">CIFAMagur01</strain>
        <tissue evidence="1">Testis</tissue>
    </source>
</reference>
<feature type="non-terminal residue" evidence="1">
    <location>
        <position position="1"/>
    </location>
</feature>
<feature type="non-terminal residue" evidence="1">
    <location>
        <position position="57"/>
    </location>
</feature>
<proteinExistence type="predicted"/>
<sequence>VVNSRSYSQINPTVPVLQLYFDGKSDTRPDFRLCREALNTLLKMLPEKQHMDGAKIL</sequence>
<dbReference type="AlphaFoldDB" id="A0A8J4UJ38"/>
<organism evidence="1 2">
    <name type="scientific">Clarias magur</name>
    <name type="common">Asian catfish</name>
    <name type="synonym">Macropteronotus magur</name>
    <dbReference type="NCBI Taxonomy" id="1594786"/>
    <lineage>
        <taxon>Eukaryota</taxon>
        <taxon>Metazoa</taxon>
        <taxon>Chordata</taxon>
        <taxon>Craniata</taxon>
        <taxon>Vertebrata</taxon>
        <taxon>Euteleostomi</taxon>
        <taxon>Actinopterygii</taxon>
        <taxon>Neopterygii</taxon>
        <taxon>Teleostei</taxon>
        <taxon>Ostariophysi</taxon>
        <taxon>Siluriformes</taxon>
        <taxon>Clariidae</taxon>
        <taxon>Clarias</taxon>
    </lineage>
</organism>
<comment type="caution">
    <text evidence="1">The sequence shown here is derived from an EMBL/GenBank/DDBJ whole genome shotgun (WGS) entry which is preliminary data.</text>
</comment>
<accession>A0A8J4UJ38</accession>
<evidence type="ECO:0000313" key="2">
    <source>
        <dbReference type="Proteomes" id="UP000727407"/>
    </source>
</evidence>
<dbReference type="EMBL" id="QNUK01000187">
    <property type="protein sequence ID" value="KAF5898812.1"/>
    <property type="molecule type" value="Genomic_DNA"/>
</dbReference>